<dbReference type="eggNOG" id="KOG2289">
    <property type="taxonomic scope" value="Eukaryota"/>
</dbReference>
<keyword evidence="14" id="KW-1185">Reference proteome</keyword>
<dbReference type="GO" id="GO:0016020">
    <property type="term" value="C:membrane"/>
    <property type="evidence" value="ECO:0007669"/>
    <property type="project" value="UniProtKB-SubCell"/>
</dbReference>
<dbReference type="InterPro" id="IPR018247">
    <property type="entry name" value="EF_Hand_1_Ca_BS"/>
</dbReference>
<reference evidence="14" key="1">
    <citation type="submission" date="2003-08" db="EMBL/GenBank/DDBJ databases">
        <authorList>
            <person name="Birren B."/>
            <person name="Nusbaum C."/>
            <person name="Abebe A."/>
            <person name="Abouelleil A."/>
            <person name="Adekoya E."/>
            <person name="Ait-zahra M."/>
            <person name="Allen N."/>
            <person name="Allen T."/>
            <person name="An P."/>
            <person name="Anderson M."/>
            <person name="Anderson S."/>
            <person name="Arachchi H."/>
            <person name="Armbruster J."/>
            <person name="Bachantsang P."/>
            <person name="Baldwin J."/>
            <person name="Barry A."/>
            <person name="Bayul T."/>
            <person name="Blitshsteyn B."/>
            <person name="Bloom T."/>
            <person name="Blye J."/>
            <person name="Boguslavskiy L."/>
            <person name="Borowsky M."/>
            <person name="Boukhgalter B."/>
            <person name="Brunache A."/>
            <person name="Butler J."/>
            <person name="Calixte N."/>
            <person name="Calvo S."/>
            <person name="Camarata J."/>
            <person name="Campo K."/>
            <person name="Chang J."/>
            <person name="Cheshatsang Y."/>
            <person name="Citroen M."/>
            <person name="Collymore A."/>
            <person name="Considine T."/>
            <person name="Cook A."/>
            <person name="Cooke P."/>
            <person name="Corum B."/>
            <person name="Cuomo C."/>
            <person name="David R."/>
            <person name="Dawoe T."/>
            <person name="Degray S."/>
            <person name="Dodge S."/>
            <person name="Dooley K."/>
            <person name="Dorje P."/>
            <person name="Dorjee K."/>
            <person name="Dorris L."/>
            <person name="Duffey N."/>
            <person name="Dupes A."/>
            <person name="Elkins T."/>
            <person name="Engels R."/>
            <person name="Erickson J."/>
            <person name="Farina A."/>
            <person name="Faro S."/>
            <person name="Ferreira P."/>
            <person name="Fischer H."/>
            <person name="Fitzgerald M."/>
            <person name="Foley K."/>
            <person name="Gage D."/>
            <person name="Galagan J."/>
            <person name="Gearin G."/>
            <person name="Gnerre S."/>
            <person name="Gnirke A."/>
            <person name="Goyette A."/>
            <person name="Graham J."/>
            <person name="Grandbois E."/>
            <person name="Gyaltsen K."/>
            <person name="Hafez N."/>
            <person name="Hagopian D."/>
            <person name="Hagos B."/>
            <person name="Hall J."/>
            <person name="Hatcher B."/>
            <person name="Heller A."/>
            <person name="Higgins H."/>
            <person name="Honan T."/>
            <person name="Horn A."/>
            <person name="Houde N."/>
            <person name="Hughes L."/>
            <person name="Hulme W."/>
            <person name="Husby E."/>
            <person name="Iliev I."/>
            <person name="Jaffe D."/>
            <person name="Jones C."/>
            <person name="Kamal M."/>
            <person name="Kamat A."/>
            <person name="Kamvysselis M."/>
            <person name="Karlsson E."/>
            <person name="Kells C."/>
            <person name="Kieu A."/>
            <person name="Kisner P."/>
            <person name="Kodira C."/>
            <person name="Kulbokas E."/>
            <person name="Labutti K."/>
            <person name="Lama D."/>
            <person name="Landers T."/>
            <person name="Leger J."/>
            <person name="Levine S."/>
            <person name="Lewis D."/>
            <person name="Lewis T."/>
            <person name="Lindblad-toh K."/>
            <person name="Liu X."/>
            <person name="Lokyitsang T."/>
            <person name="Lokyitsang Y."/>
            <person name="Lucien O."/>
            <person name="Lui A."/>
            <person name="Ma L.J."/>
            <person name="Mabbitt R."/>
            <person name="Macdonald J."/>
            <person name="Maclean C."/>
            <person name="Major J."/>
            <person name="Manning J."/>
            <person name="Marabella R."/>
            <person name="Maru K."/>
            <person name="Matthews C."/>
            <person name="Mauceli E."/>
            <person name="Mccarthy M."/>
            <person name="Mcdonough S."/>
            <person name="Mcghee T."/>
            <person name="Meldrim J."/>
            <person name="Meneus L."/>
            <person name="Mesirov J."/>
            <person name="Mihalev A."/>
            <person name="Mihova T."/>
            <person name="Mikkelsen T."/>
            <person name="Mlenga V."/>
            <person name="Moru K."/>
            <person name="Mozes J."/>
            <person name="Mulrain L."/>
            <person name="Munson G."/>
            <person name="Naylor J."/>
            <person name="Newes C."/>
            <person name="Nguyen C."/>
            <person name="Nguyen N."/>
            <person name="Nguyen T."/>
            <person name="Nicol R."/>
            <person name="Nielsen C."/>
            <person name="Nizzari M."/>
            <person name="Norbu C."/>
            <person name="Norbu N."/>
            <person name="O'donnell P."/>
            <person name="Okoawo O."/>
            <person name="O'leary S."/>
            <person name="Omotosho B."/>
            <person name="O'neill K."/>
            <person name="Osman S."/>
            <person name="Parker S."/>
            <person name="Perrin D."/>
            <person name="Phunkhang P."/>
            <person name="Piqani B."/>
            <person name="Purcell S."/>
            <person name="Rachupka T."/>
            <person name="Ramasamy U."/>
            <person name="Rameau R."/>
            <person name="Ray V."/>
            <person name="Raymond C."/>
            <person name="Retta R."/>
            <person name="Richardson S."/>
            <person name="Rise C."/>
            <person name="Rodriguez J."/>
            <person name="Rogers J."/>
            <person name="Rogov P."/>
            <person name="Rutman M."/>
            <person name="Schupbach R."/>
            <person name="Seaman C."/>
            <person name="Settipalli S."/>
            <person name="Sharpe T."/>
            <person name="Sheridan J."/>
            <person name="Sherpa N."/>
            <person name="Shi J."/>
            <person name="Smirnov S."/>
            <person name="Smith C."/>
            <person name="Sougnez C."/>
            <person name="Spencer B."/>
            <person name="Stalker J."/>
            <person name="Stange-thomann N."/>
            <person name="Stavropoulos S."/>
            <person name="Stetson K."/>
            <person name="Stone C."/>
            <person name="Stone S."/>
            <person name="Stubbs M."/>
            <person name="Talamas J."/>
            <person name="Tchuinga P."/>
            <person name="Tenzing P."/>
            <person name="Tesfaye S."/>
            <person name="Theodore J."/>
            <person name="Thoulutsang Y."/>
            <person name="Topham K."/>
            <person name="Towey S."/>
            <person name="Tsamla T."/>
            <person name="Tsomo N."/>
            <person name="Vallee D."/>
            <person name="Vassiliev H."/>
            <person name="Venkataraman V."/>
            <person name="Vinson J."/>
            <person name="Vo A."/>
            <person name="Wade C."/>
            <person name="Wang S."/>
            <person name="Wangchuk T."/>
            <person name="Wangdi T."/>
            <person name="Whittaker C."/>
            <person name="Wilkinson J."/>
            <person name="Wu Y."/>
            <person name="Wyman D."/>
            <person name="Yadav S."/>
            <person name="Yang S."/>
            <person name="Yang X."/>
            <person name="Yeager S."/>
            <person name="Yee E."/>
            <person name="Young G."/>
            <person name="Zainoun J."/>
            <person name="Zembeck L."/>
            <person name="Zimmer A."/>
            <person name="Zody M."/>
            <person name="Lander E."/>
        </authorList>
    </citation>
    <scope>NUCLEOTIDE SEQUENCE [LARGE SCALE GENOMIC DNA]</scope>
</reference>
<dbReference type="HOGENOM" id="CLU_048023_2_1_1"/>
<dbReference type="EC" id="3.4.21.105" evidence="4"/>
<evidence type="ECO:0000256" key="8">
    <source>
        <dbReference type="ARBA" id="ARBA00023136"/>
    </source>
</evidence>
<dbReference type="GO" id="GO:0004252">
    <property type="term" value="F:serine-type endopeptidase activity"/>
    <property type="evidence" value="ECO:0007669"/>
    <property type="project" value="UniProtKB-UniRule"/>
</dbReference>
<evidence type="ECO:0000256" key="3">
    <source>
        <dbReference type="ARBA" id="ARBA00009045"/>
    </source>
</evidence>
<dbReference type="PROSITE" id="PS00018">
    <property type="entry name" value="EF_HAND_1"/>
    <property type="match status" value="1"/>
</dbReference>
<evidence type="ECO:0000313" key="13">
    <source>
        <dbReference type="Ensembl" id="ENSCSAVP00000017381.1"/>
    </source>
</evidence>
<dbReference type="FunFam" id="1.20.1540.10:FF:000050">
    <property type="entry name" value="Rhomboid-like protein"/>
    <property type="match status" value="1"/>
</dbReference>
<dbReference type="Ensembl" id="ENSCSAVT00000017572.1">
    <property type="protein sequence ID" value="ENSCSAVP00000017381.1"/>
    <property type="gene ID" value="ENSCSAVG00000010237.1"/>
</dbReference>
<dbReference type="AlphaFoldDB" id="H2ZIG5"/>
<accession>H2ZIG5</accession>
<sequence>MTSNAGFVGDEAGPSKTLSELFSANVGDDSRIDATSFAQMVNENRSNLPRSVIMKVTNYIDRNKDGYVTLEEIEKMEAEDIEKVAKKAGVTRGQLAMFNKGYQRVGNFILTKDQQKLAYGDQYNCCPPPIGILLISLAQIGVYIYYGQLSGEWFNISKEVIDSPISFLPTRRREAWRFITYMFAHAGLEHVLFNVLVQMILAIPLEMVHGGLRIGGIYFGGVIAGSLASSVVDPSVALVGGSGGTYALLTAQIANVIINGDVMDKFYRILRVVITVVLLVFDFGYSIYRRFQPQVAGVDVSFIAHVAGGIAGVTLGLVLLKNFKQSLADKIWFWIAIILYVAFIIFAVVWNVLYPDFPTQVV</sequence>
<evidence type="ECO:0000256" key="1">
    <source>
        <dbReference type="ARBA" id="ARBA00000156"/>
    </source>
</evidence>
<keyword evidence="6" id="KW-0106">Calcium</keyword>
<organism evidence="13 14">
    <name type="scientific">Ciona savignyi</name>
    <name type="common">Pacific transparent sea squirt</name>
    <dbReference type="NCBI Taxonomy" id="51511"/>
    <lineage>
        <taxon>Eukaryota</taxon>
        <taxon>Metazoa</taxon>
        <taxon>Chordata</taxon>
        <taxon>Tunicata</taxon>
        <taxon>Ascidiacea</taxon>
        <taxon>Phlebobranchia</taxon>
        <taxon>Cionidae</taxon>
        <taxon>Ciona</taxon>
    </lineage>
</organism>
<feature type="transmembrane region" description="Helical" evidence="11">
    <location>
        <begin position="178"/>
        <end position="203"/>
    </location>
</feature>
<keyword evidence="8 11" id="KW-0472">Membrane</keyword>
<evidence type="ECO:0000256" key="9">
    <source>
        <dbReference type="PIRNR" id="PIRNR037470"/>
    </source>
</evidence>
<feature type="transmembrane region" description="Helical" evidence="11">
    <location>
        <begin position="332"/>
        <end position="353"/>
    </location>
</feature>
<comment type="subcellular location">
    <subcellularLocation>
        <location evidence="2">Membrane</location>
        <topology evidence="2">Multi-pass membrane protein</topology>
    </subcellularLocation>
</comment>
<dbReference type="OMA" id="MAPEDHW"/>
<feature type="domain" description="Peptidase S54 rhomboid" evidence="12">
    <location>
        <begin position="173"/>
        <end position="321"/>
    </location>
</feature>
<dbReference type="STRING" id="51511.ENSCSAVP00000017381"/>
<dbReference type="InParanoid" id="H2ZIG5"/>
<comment type="catalytic activity">
    <reaction evidence="1">
        <text>Cleaves type-1 transmembrane domains using a catalytic dyad composed of serine and histidine that are contributed by different transmembrane domains.</text>
        <dbReference type="EC" id="3.4.21.105"/>
    </reaction>
</comment>
<dbReference type="InterPro" id="IPR017213">
    <property type="entry name" value="Peptidase_S54_rhomboid_met"/>
</dbReference>
<evidence type="ECO:0000256" key="2">
    <source>
        <dbReference type="ARBA" id="ARBA00004141"/>
    </source>
</evidence>
<evidence type="ECO:0000256" key="6">
    <source>
        <dbReference type="ARBA" id="ARBA00022837"/>
    </source>
</evidence>
<dbReference type="SUPFAM" id="SSF47473">
    <property type="entry name" value="EF-hand"/>
    <property type="match status" value="1"/>
</dbReference>
<protein>
    <recommendedName>
        <fullName evidence="4">rhomboid protease</fullName>
        <ecNumber evidence="4">3.4.21.105</ecNumber>
    </recommendedName>
</protein>
<evidence type="ECO:0000256" key="10">
    <source>
        <dbReference type="PIRSR" id="PIRSR037470-50"/>
    </source>
</evidence>
<dbReference type="Proteomes" id="UP000007875">
    <property type="component" value="Unassembled WGS sequence"/>
</dbReference>
<feature type="transmembrane region" description="Helical" evidence="11">
    <location>
        <begin position="300"/>
        <end position="320"/>
    </location>
</feature>
<evidence type="ECO:0000256" key="7">
    <source>
        <dbReference type="ARBA" id="ARBA00022989"/>
    </source>
</evidence>
<dbReference type="Gene3D" id="1.10.238.10">
    <property type="entry name" value="EF-hand"/>
    <property type="match status" value="1"/>
</dbReference>
<dbReference type="Pfam" id="PF01694">
    <property type="entry name" value="Rhomboid"/>
    <property type="match status" value="1"/>
</dbReference>
<feature type="transmembrane region" description="Helical" evidence="11">
    <location>
        <begin position="215"/>
        <end position="232"/>
    </location>
</feature>
<dbReference type="Gene3D" id="1.20.1540.10">
    <property type="entry name" value="Rhomboid-like"/>
    <property type="match status" value="1"/>
</dbReference>
<dbReference type="InterPro" id="IPR051739">
    <property type="entry name" value="Rhomboid_IM_Serine_Proteases"/>
</dbReference>
<proteinExistence type="inferred from homology"/>
<evidence type="ECO:0000256" key="11">
    <source>
        <dbReference type="SAM" id="Phobius"/>
    </source>
</evidence>
<keyword evidence="5 11" id="KW-0812">Transmembrane</keyword>
<dbReference type="InterPro" id="IPR011992">
    <property type="entry name" value="EF-hand-dom_pair"/>
</dbReference>
<feature type="transmembrane region" description="Helical" evidence="11">
    <location>
        <begin position="269"/>
        <end position="288"/>
    </location>
</feature>
<reference evidence="13" key="2">
    <citation type="submission" date="2025-08" db="UniProtKB">
        <authorList>
            <consortium name="Ensembl"/>
        </authorList>
    </citation>
    <scope>IDENTIFICATION</scope>
</reference>
<dbReference type="GeneTree" id="ENSGT00940000166075"/>
<dbReference type="PANTHER" id="PTHR45840">
    <property type="entry name" value="RHOMBOID-RELATED PROTEIN"/>
    <property type="match status" value="1"/>
</dbReference>
<dbReference type="PANTHER" id="PTHR45840:SF2">
    <property type="entry name" value="PROTEIN RHOMBOID-RELATED"/>
    <property type="match status" value="1"/>
</dbReference>
<evidence type="ECO:0000256" key="5">
    <source>
        <dbReference type="ARBA" id="ARBA00022692"/>
    </source>
</evidence>
<dbReference type="PIRSF" id="PIRSF037470">
    <property type="entry name" value="Rhomboid"/>
    <property type="match status" value="1"/>
</dbReference>
<dbReference type="InterPro" id="IPR035952">
    <property type="entry name" value="Rhomboid-like_sf"/>
</dbReference>
<evidence type="ECO:0000313" key="14">
    <source>
        <dbReference type="Proteomes" id="UP000007875"/>
    </source>
</evidence>
<evidence type="ECO:0000259" key="12">
    <source>
        <dbReference type="Pfam" id="PF01694"/>
    </source>
</evidence>
<evidence type="ECO:0000256" key="4">
    <source>
        <dbReference type="ARBA" id="ARBA00013039"/>
    </source>
</evidence>
<reference evidence="13" key="3">
    <citation type="submission" date="2025-09" db="UniProtKB">
        <authorList>
            <consortium name="Ensembl"/>
        </authorList>
    </citation>
    <scope>IDENTIFICATION</scope>
</reference>
<keyword evidence="7 11" id="KW-1133">Transmembrane helix</keyword>
<feature type="active site" evidence="10">
    <location>
        <position position="305"/>
    </location>
</feature>
<name>H2ZIG5_CIOSA</name>
<dbReference type="SUPFAM" id="SSF144091">
    <property type="entry name" value="Rhomboid-like"/>
    <property type="match status" value="1"/>
</dbReference>
<feature type="transmembrane region" description="Helical" evidence="11">
    <location>
        <begin position="238"/>
        <end position="257"/>
    </location>
</feature>
<feature type="active site" description="Nucleophile" evidence="10">
    <location>
        <position position="242"/>
    </location>
</feature>
<comment type="similarity">
    <text evidence="3 9">Belongs to the peptidase S54 family.</text>
</comment>
<dbReference type="InterPro" id="IPR022764">
    <property type="entry name" value="Peptidase_S54_rhomboid_dom"/>
</dbReference>